<dbReference type="EMBL" id="CAKOAT010197376">
    <property type="protein sequence ID" value="CAH8354757.1"/>
    <property type="molecule type" value="Genomic_DNA"/>
</dbReference>
<organism evidence="3 4">
    <name type="scientific">Eruca vesicaria subsp. sativa</name>
    <name type="common">Garden rocket</name>
    <name type="synonym">Eruca sativa</name>
    <dbReference type="NCBI Taxonomy" id="29727"/>
    <lineage>
        <taxon>Eukaryota</taxon>
        <taxon>Viridiplantae</taxon>
        <taxon>Streptophyta</taxon>
        <taxon>Embryophyta</taxon>
        <taxon>Tracheophyta</taxon>
        <taxon>Spermatophyta</taxon>
        <taxon>Magnoliopsida</taxon>
        <taxon>eudicotyledons</taxon>
        <taxon>Gunneridae</taxon>
        <taxon>Pentapetalae</taxon>
        <taxon>rosids</taxon>
        <taxon>malvids</taxon>
        <taxon>Brassicales</taxon>
        <taxon>Brassicaceae</taxon>
        <taxon>Brassiceae</taxon>
        <taxon>Eruca</taxon>
    </lineage>
</organism>
<protein>
    <recommendedName>
        <fullName evidence="5">Bifunctional inhibitor/plant lipid transfer protein/seed storage helical domain-containing protein</fullName>
    </recommendedName>
</protein>
<accession>A0ABC8KD13</accession>
<reference evidence="3 4" key="1">
    <citation type="submission" date="2022-03" db="EMBL/GenBank/DDBJ databases">
        <authorList>
            <person name="Macdonald S."/>
            <person name="Ahmed S."/>
            <person name="Newling K."/>
        </authorList>
    </citation>
    <scope>NUCLEOTIDE SEQUENCE [LARGE SCALE GENOMIC DNA]</scope>
</reference>
<feature type="signal peptide" evidence="2">
    <location>
        <begin position="1"/>
        <end position="24"/>
    </location>
</feature>
<evidence type="ECO:0008006" key="5">
    <source>
        <dbReference type="Google" id="ProtNLM"/>
    </source>
</evidence>
<feature type="chain" id="PRO_5044830176" description="Bifunctional inhibitor/plant lipid transfer protein/seed storage helical domain-containing protein" evidence="2">
    <location>
        <begin position="25"/>
        <end position="255"/>
    </location>
</feature>
<dbReference type="Proteomes" id="UP001642260">
    <property type="component" value="Unassembled WGS sequence"/>
</dbReference>
<feature type="region of interest" description="Disordered" evidence="1">
    <location>
        <begin position="26"/>
        <end position="99"/>
    </location>
</feature>
<evidence type="ECO:0000256" key="1">
    <source>
        <dbReference type="SAM" id="MobiDB-lite"/>
    </source>
</evidence>
<keyword evidence="4" id="KW-1185">Reference proteome</keyword>
<evidence type="ECO:0000256" key="2">
    <source>
        <dbReference type="SAM" id="SignalP"/>
    </source>
</evidence>
<gene>
    <name evidence="3" type="ORF">ERUC_LOCUS20512</name>
</gene>
<keyword evidence="2" id="KW-0732">Signal</keyword>
<sequence>MKIISVALIPFLISMSLLPTLIKAPSSHVPSGTPAATAGGGSRGTNPPTGPGYKSGEGTEYKAPDPGYRTGGPGAYKSGDTSSGYKNGSPPGKKAGGGDAGAAIVVFPKKPSETAIPAECKKVAGCVTKHIAGANPRAPPYHGKCCTELRTAVSCVCKFLMSTNAKQQMAADGVVRGCHFKNPVCIKKPMPATCSPDVKHCVEMHMYSRSSNPTFRSPCCEKFKTSKRCIMAFRNSPDPHLSEAAKGVIAGCRFS</sequence>
<name>A0ABC8KD13_ERUVS</name>
<evidence type="ECO:0000313" key="3">
    <source>
        <dbReference type="EMBL" id="CAH8354757.1"/>
    </source>
</evidence>
<comment type="caution">
    <text evidence="3">The sequence shown here is derived from an EMBL/GenBank/DDBJ whole genome shotgun (WGS) entry which is preliminary data.</text>
</comment>
<evidence type="ECO:0000313" key="4">
    <source>
        <dbReference type="Proteomes" id="UP001642260"/>
    </source>
</evidence>
<dbReference type="AlphaFoldDB" id="A0ABC8KD13"/>
<proteinExistence type="predicted"/>